<dbReference type="PROSITE" id="PS50045">
    <property type="entry name" value="SIGMA54_INTERACT_4"/>
    <property type="match status" value="1"/>
</dbReference>
<evidence type="ECO:0000313" key="4">
    <source>
        <dbReference type="EMBL" id="KHE93915.1"/>
    </source>
</evidence>
<dbReference type="Pfam" id="PF00158">
    <property type="entry name" value="Sigma54_activat"/>
    <property type="match status" value="1"/>
</dbReference>
<dbReference type="CDD" id="cd00009">
    <property type="entry name" value="AAA"/>
    <property type="match status" value="1"/>
</dbReference>
<dbReference type="PANTHER" id="PTHR32071">
    <property type="entry name" value="TRANSCRIPTIONAL REGULATORY PROTEIN"/>
    <property type="match status" value="1"/>
</dbReference>
<comment type="caution">
    <text evidence="4">The sequence shown here is derived from an EMBL/GenBank/DDBJ whole genome shotgun (WGS) entry which is preliminary data.</text>
</comment>
<dbReference type="GO" id="GO:0006355">
    <property type="term" value="P:regulation of DNA-templated transcription"/>
    <property type="evidence" value="ECO:0007669"/>
    <property type="project" value="InterPro"/>
</dbReference>
<accession>A0A0B0ETC0</accession>
<keyword evidence="1" id="KW-0547">Nucleotide-binding</keyword>
<evidence type="ECO:0000313" key="5">
    <source>
        <dbReference type="Proteomes" id="UP000030652"/>
    </source>
</evidence>
<keyword evidence="2" id="KW-0067">ATP-binding</keyword>
<dbReference type="Gene3D" id="3.40.50.300">
    <property type="entry name" value="P-loop containing nucleotide triphosphate hydrolases"/>
    <property type="match status" value="1"/>
</dbReference>
<dbReference type="InterPro" id="IPR025943">
    <property type="entry name" value="Sigma_54_int_dom_ATP-bd_2"/>
</dbReference>
<evidence type="ECO:0000256" key="2">
    <source>
        <dbReference type="ARBA" id="ARBA00022840"/>
    </source>
</evidence>
<dbReference type="eggNOG" id="COG2204">
    <property type="taxonomic scope" value="Bacteria"/>
</dbReference>
<dbReference type="InterPro" id="IPR002078">
    <property type="entry name" value="Sigma_54_int"/>
</dbReference>
<protein>
    <submittedName>
        <fullName evidence="4">Two-component response regulator</fullName>
    </submittedName>
</protein>
<gene>
    <name evidence="4" type="ORF">SCABRO_00332</name>
</gene>
<dbReference type="PROSITE" id="PS00676">
    <property type="entry name" value="SIGMA54_INTERACT_2"/>
    <property type="match status" value="1"/>
</dbReference>
<dbReference type="PANTHER" id="PTHR32071:SF113">
    <property type="entry name" value="ALGINATE BIOSYNTHESIS TRANSCRIPTIONAL REGULATORY PROTEIN ALGB"/>
    <property type="match status" value="1"/>
</dbReference>
<organism evidence="4 5">
    <name type="scientific">Candidatus Scalindua brodae</name>
    <dbReference type="NCBI Taxonomy" id="237368"/>
    <lineage>
        <taxon>Bacteria</taxon>
        <taxon>Pseudomonadati</taxon>
        <taxon>Planctomycetota</taxon>
        <taxon>Candidatus Brocadiia</taxon>
        <taxon>Candidatus Brocadiales</taxon>
        <taxon>Candidatus Scalinduaceae</taxon>
        <taxon>Candidatus Scalindua</taxon>
    </lineage>
</organism>
<evidence type="ECO:0000256" key="1">
    <source>
        <dbReference type="ARBA" id="ARBA00022741"/>
    </source>
</evidence>
<reference evidence="4 5" key="1">
    <citation type="submission" date="2014-10" db="EMBL/GenBank/DDBJ databases">
        <title>Draft genome of anammox bacterium scalindua brodae, obtained using differential coverage binning of sequence data from two enrichment reactors.</title>
        <authorList>
            <person name="Speth D.R."/>
            <person name="Russ L."/>
            <person name="Kartal B."/>
            <person name="Op den Camp H.J."/>
            <person name="Dutilh B.E."/>
            <person name="Jetten M.S."/>
        </authorList>
    </citation>
    <scope>NUCLEOTIDE SEQUENCE [LARGE SCALE GENOMIC DNA]</scope>
    <source>
        <strain evidence="4">RU1</strain>
    </source>
</reference>
<evidence type="ECO:0000259" key="3">
    <source>
        <dbReference type="PROSITE" id="PS50045"/>
    </source>
</evidence>
<dbReference type="GO" id="GO:0005524">
    <property type="term" value="F:ATP binding"/>
    <property type="evidence" value="ECO:0007669"/>
    <property type="project" value="UniProtKB-KW"/>
</dbReference>
<dbReference type="Proteomes" id="UP000030652">
    <property type="component" value="Unassembled WGS sequence"/>
</dbReference>
<name>A0A0B0ETC0_9BACT</name>
<dbReference type="Gene3D" id="1.10.8.60">
    <property type="match status" value="1"/>
</dbReference>
<feature type="domain" description="Sigma-54 factor interaction" evidence="3">
    <location>
        <begin position="1"/>
        <end position="107"/>
    </location>
</feature>
<dbReference type="EMBL" id="JRYO01000029">
    <property type="protein sequence ID" value="KHE93915.1"/>
    <property type="molecule type" value="Genomic_DNA"/>
</dbReference>
<dbReference type="InterPro" id="IPR027417">
    <property type="entry name" value="P-loop_NTPase"/>
</dbReference>
<proteinExistence type="predicted"/>
<sequence>MGRFQKAEGGTIFLDEIGDISNTMQLRLLRVLEERAFEKVGDSNTIKANVRVIAATNQDLRKKISEGKFREDLYHRLKVVELKIPPLRERYEDIPLLVEHFIQKLRN</sequence>
<dbReference type="SUPFAM" id="SSF52540">
    <property type="entry name" value="P-loop containing nucleoside triphosphate hydrolases"/>
    <property type="match status" value="1"/>
</dbReference>
<dbReference type="AlphaFoldDB" id="A0A0B0ETC0"/>